<dbReference type="Proteomes" id="UP000269945">
    <property type="component" value="Unassembled WGS sequence"/>
</dbReference>
<protein>
    <submittedName>
        <fullName evidence="1">Uncharacterized protein</fullName>
    </submittedName>
</protein>
<sequence>MGKEVSYINLFNNRWKNAQRANQMKNGSYGHQGAPTMCQPLRHGRISSAHMAGCHLAWAYILQTHTYLAAQRDGEVQEHKPYFATRSF</sequence>
<reference evidence="1 2" key="1">
    <citation type="submission" date="2018-10" db="EMBL/GenBank/DDBJ databases">
        <authorList>
            <person name="Ekblom R."/>
            <person name="Jareborg N."/>
        </authorList>
    </citation>
    <scope>NUCLEOTIDE SEQUENCE [LARGE SCALE GENOMIC DNA]</scope>
    <source>
        <tissue evidence="1">Muscle</tissue>
    </source>
</reference>
<organism evidence="1 2">
    <name type="scientific">Gulo gulo</name>
    <name type="common">Wolverine</name>
    <name type="synonym">Gluton</name>
    <dbReference type="NCBI Taxonomy" id="48420"/>
    <lineage>
        <taxon>Eukaryota</taxon>
        <taxon>Metazoa</taxon>
        <taxon>Chordata</taxon>
        <taxon>Craniata</taxon>
        <taxon>Vertebrata</taxon>
        <taxon>Euteleostomi</taxon>
        <taxon>Mammalia</taxon>
        <taxon>Eutheria</taxon>
        <taxon>Laurasiatheria</taxon>
        <taxon>Carnivora</taxon>
        <taxon>Caniformia</taxon>
        <taxon>Musteloidea</taxon>
        <taxon>Mustelidae</taxon>
        <taxon>Guloninae</taxon>
        <taxon>Gulo</taxon>
    </lineage>
</organism>
<evidence type="ECO:0000313" key="1">
    <source>
        <dbReference type="EMBL" id="VCX41570.1"/>
    </source>
</evidence>
<comment type="caution">
    <text evidence="1">The sequence shown here is derived from an EMBL/GenBank/DDBJ whole genome shotgun (WGS) entry which is preliminary data.</text>
</comment>
<keyword evidence="2" id="KW-1185">Reference proteome</keyword>
<proteinExistence type="predicted"/>
<gene>
    <name evidence="1" type="ORF">BN2614_LOCUS4</name>
</gene>
<dbReference type="AlphaFoldDB" id="A0A9X9MBL7"/>
<name>A0A9X9MBL7_GULGU</name>
<evidence type="ECO:0000313" key="2">
    <source>
        <dbReference type="Proteomes" id="UP000269945"/>
    </source>
</evidence>
<dbReference type="EMBL" id="CYRY02046019">
    <property type="protein sequence ID" value="VCX41570.1"/>
    <property type="molecule type" value="Genomic_DNA"/>
</dbReference>
<accession>A0A9X9MBL7</accession>